<dbReference type="PATRIC" id="fig|1121448.10.peg.464"/>
<dbReference type="Proteomes" id="UP000016587">
    <property type="component" value="Chromosome"/>
</dbReference>
<dbReference type="NCBIfam" id="TIGR01730">
    <property type="entry name" value="RND_mfp"/>
    <property type="match status" value="1"/>
</dbReference>
<reference evidence="9" key="2">
    <citation type="submission" date="2013-07" db="EMBL/GenBank/DDBJ databases">
        <authorList>
            <person name="Morais-Silva F.O."/>
            <person name="Rezende A.M."/>
            <person name="Pimentel C."/>
            <person name="Resende D.M."/>
            <person name="Santos C.I."/>
            <person name="Clemente C."/>
            <person name="de Oliveira L.M."/>
            <person name="da Silva S.M."/>
            <person name="Costa D.A."/>
            <person name="Varela-Raposo A."/>
            <person name="Horacio E.C.A."/>
            <person name="Matos M."/>
            <person name="Flores O."/>
            <person name="Ruiz J.C."/>
            <person name="Rodrigues-Pousada C."/>
        </authorList>
    </citation>
    <scope>NUCLEOTIDE SEQUENCE [LARGE SCALE GENOMIC DNA]</scope>
    <source>
        <strain evidence="9">ATCC 19364 / DSM 1382 / NCIMB 9332 / VKM B-1759</strain>
    </source>
</reference>
<name>T2G867_MEGG1</name>
<sequence length="409" mass="42737">MAALNSYSERSHAQGPPPAMEPEVTVLTLAPSVVTLTTELPGRTSAHLVSEVRPQVSGILQKRLFTEGAEVTEGDVLYKIDPAHYQAVYDNAKAALAKAEANVVPVKLRAERTANLARQDAVSRQDNDDAHAAHRQAEAEVLATKAALETARINLEYTNVRAPISGRIGKSAVTPGALVTANQAAALSTIQQTDPIYVDLTQSSAEVMRLRRDLQQGVLKQAADGGATVSLILEDGTPYALDGVLKFADITVDQSTGVITLRAEFPNPAGELLPGLYVRAVLTEGVDEHAILAPQAAVSRDTKGNPLVMVVNAEGVVEARPITVRRTIGDSWLVGEGVAVGERIVVDGLQKARPGRKVKVVETNATRPGAVTNAAAAVADKILAKTAAAGTDGVTALATSAAPTTTAAQ</sequence>
<dbReference type="KEGG" id="dgg:DGI_0467"/>
<feature type="domain" description="Multidrug resistance protein MdtA-like barrel-sandwich hybrid" evidence="5">
    <location>
        <begin position="51"/>
        <end position="191"/>
    </location>
</feature>
<evidence type="ECO:0000313" key="9">
    <source>
        <dbReference type="Proteomes" id="UP000016587"/>
    </source>
</evidence>
<dbReference type="Gene3D" id="2.40.30.170">
    <property type="match status" value="1"/>
</dbReference>
<feature type="domain" description="Multidrug resistance protein MdtA-like C-terminal permuted SH3" evidence="7">
    <location>
        <begin position="290"/>
        <end position="351"/>
    </location>
</feature>
<dbReference type="SUPFAM" id="SSF111369">
    <property type="entry name" value="HlyD-like secretion proteins"/>
    <property type="match status" value="1"/>
</dbReference>
<dbReference type="Pfam" id="PF25917">
    <property type="entry name" value="BSH_RND"/>
    <property type="match status" value="1"/>
</dbReference>
<evidence type="ECO:0000259" key="5">
    <source>
        <dbReference type="Pfam" id="PF25917"/>
    </source>
</evidence>
<dbReference type="Gene3D" id="1.10.287.470">
    <property type="entry name" value="Helix hairpin bin"/>
    <property type="match status" value="1"/>
</dbReference>
<dbReference type="Gene3D" id="2.40.50.100">
    <property type="match status" value="1"/>
</dbReference>
<organism evidence="8 9">
    <name type="scientific">Megalodesulfovibrio gigas (strain ATCC 19364 / DSM 1382 / NCIMB 9332 / VKM B-1759)</name>
    <name type="common">Desulfovibrio gigas</name>
    <dbReference type="NCBI Taxonomy" id="1121448"/>
    <lineage>
        <taxon>Bacteria</taxon>
        <taxon>Pseudomonadati</taxon>
        <taxon>Thermodesulfobacteriota</taxon>
        <taxon>Desulfovibrionia</taxon>
        <taxon>Desulfovibrionales</taxon>
        <taxon>Desulfovibrionaceae</taxon>
        <taxon>Megalodesulfovibrio</taxon>
    </lineage>
</organism>
<dbReference type="GO" id="GO:0046677">
    <property type="term" value="P:response to antibiotic"/>
    <property type="evidence" value="ECO:0007669"/>
    <property type="project" value="TreeGrafter"/>
</dbReference>
<gene>
    <name evidence="8" type="ORF">DGI_0467</name>
</gene>
<reference evidence="8 9" key="1">
    <citation type="journal article" date="2013" name="J. Bacteriol.">
        <title>Roles of HynAB and Ech, the only two hydrogenases found in the model sulfate reducer Desulfovibrio gigas.</title>
        <authorList>
            <person name="Morais-Silva F.O."/>
            <person name="Santos C.I."/>
            <person name="Rodrigues R."/>
            <person name="Pereira I.A."/>
            <person name="Rodrigues-Pousada C."/>
        </authorList>
    </citation>
    <scope>NUCLEOTIDE SEQUENCE [LARGE SCALE GENOMIC DNA]</scope>
    <source>
        <strain evidence="9">ATCC 19364 / DSM 1382 / NCIMB 9332 / VKM B-1759</strain>
    </source>
</reference>
<dbReference type="EMBL" id="CP006585">
    <property type="protein sequence ID" value="AGW12379.1"/>
    <property type="molecule type" value="Genomic_DNA"/>
</dbReference>
<accession>T2G867</accession>
<evidence type="ECO:0000256" key="2">
    <source>
        <dbReference type="ARBA" id="ARBA00009477"/>
    </source>
</evidence>
<evidence type="ECO:0000259" key="7">
    <source>
        <dbReference type="Pfam" id="PF25967"/>
    </source>
</evidence>
<proteinExistence type="inferred from homology"/>
<dbReference type="GO" id="GO:0022857">
    <property type="term" value="F:transmembrane transporter activity"/>
    <property type="evidence" value="ECO:0007669"/>
    <property type="project" value="InterPro"/>
</dbReference>
<protein>
    <submittedName>
        <fullName evidence="8">Putative acrA Membrane Fusion Protein</fullName>
    </submittedName>
</protein>
<dbReference type="AlphaFoldDB" id="T2G867"/>
<dbReference type="InterPro" id="IPR058627">
    <property type="entry name" value="MdtA-like_C"/>
</dbReference>
<dbReference type="InterPro" id="IPR058624">
    <property type="entry name" value="MdtA-like_HH"/>
</dbReference>
<dbReference type="InterPro" id="IPR058625">
    <property type="entry name" value="MdtA-like_BSH"/>
</dbReference>
<dbReference type="GO" id="GO:0005886">
    <property type="term" value="C:plasma membrane"/>
    <property type="evidence" value="ECO:0007669"/>
    <property type="project" value="TreeGrafter"/>
</dbReference>
<evidence type="ECO:0000259" key="6">
    <source>
        <dbReference type="Pfam" id="PF25944"/>
    </source>
</evidence>
<evidence type="ECO:0000256" key="3">
    <source>
        <dbReference type="SAM" id="MobiDB-lite"/>
    </source>
</evidence>
<dbReference type="Gene3D" id="2.40.420.20">
    <property type="match status" value="1"/>
</dbReference>
<feature type="domain" description="Multidrug resistance protein MdtA-like beta-barrel" evidence="6">
    <location>
        <begin position="195"/>
        <end position="285"/>
    </location>
</feature>
<dbReference type="Pfam" id="PF25967">
    <property type="entry name" value="RND-MFP_C"/>
    <property type="match status" value="1"/>
</dbReference>
<evidence type="ECO:0000313" key="8">
    <source>
        <dbReference type="EMBL" id="AGW12379.1"/>
    </source>
</evidence>
<feature type="domain" description="Multidrug resistance protein MdtA-like alpha-helical hairpin" evidence="4">
    <location>
        <begin position="89"/>
        <end position="158"/>
    </location>
</feature>
<feature type="region of interest" description="Disordered" evidence="3">
    <location>
        <begin position="1"/>
        <end position="21"/>
    </location>
</feature>
<keyword evidence="9" id="KW-1185">Reference proteome</keyword>
<dbReference type="FunFam" id="2.40.420.20:FF:000001">
    <property type="entry name" value="Efflux RND transporter periplasmic adaptor subunit"/>
    <property type="match status" value="1"/>
</dbReference>
<comment type="similarity">
    <text evidence="2">Belongs to the membrane fusion protein (MFP) (TC 8.A.1) family.</text>
</comment>
<dbReference type="PANTHER" id="PTHR30158:SF3">
    <property type="entry name" value="MULTIDRUG EFFLUX PUMP SUBUNIT ACRA-RELATED"/>
    <property type="match status" value="1"/>
</dbReference>
<dbReference type="InterPro" id="IPR058626">
    <property type="entry name" value="MdtA-like_b-barrel"/>
</dbReference>
<evidence type="ECO:0000259" key="4">
    <source>
        <dbReference type="Pfam" id="PF25876"/>
    </source>
</evidence>
<evidence type="ECO:0000256" key="1">
    <source>
        <dbReference type="ARBA" id="ARBA00004196"/>
    </source>
</evidence>
<dbReference type="Pfam" id="PF25876">
    <property type="entry name" value="HH_MFP_RND"/>
    <property type="match status" value="1"/>
</dbReference>
<dbReference type="Pfam" id="PF25944">
    <property type="entry name" value="Beta-barrel_RND"/>
    <property type="match status" value="1"/>
</dbReference>
<dbReference type="GO" id="GO:0030313">
    <property type="term" value="C:cell envelope"/>
    <property type="evidence" value="ECO:0007669"/>
    <property type="project" value="UniProtKB-SubCell"/>
</dbReference>
<comment type="subcellular location">
    <subcellularLocation>
        <location evidence="1">Cell envelope</location>
    </subcellularLocation>
</comment>
<dbReference type="eggNOG" id="COG0845">
    <property type="taxonomic scope" value="Bacteria"/>
</dbReference>
<dbReference type="InterPro" id="IPR006143">
    <property type="entry name" value="RND_pump_MFP"/>
</dbReference>
<dbReference type="PANTHER" id="PTHR30158">
    <property type="entry name" value="ACRA/E-RELATED COMPONENT OF DRUG EFFLUX TRANSPORTER"/>
    <property type="match status" value="1"/>
</dbReference>
<dbReference type="STRING" id="1121448.DGI_0467"/>
<dbReference type="HOGENOM" id="CLU_018816_2_1_7"/>